<keyword evidence="8" id="KW-0813">Transport</keyword>
<evidence type="ECO:0000313" key="9">
    <source>
        <dbReference type="EMBL" id="MFC7192264.1"/>
    </source>
</evidence>
<comment type="function">
    <text evidence="8">Fluoride-specific ion channel. Important for reducing fluoride concentration in the cell, thus reducing its toxicity.</text>
</comment>
<evidence type="ECO:0000256" key="5">
    <source>
        <dbReference type="ARBA" id="ARBA00023136"/>
    </source>
</evidence>
<reference evidence="9 10" key="1">
    <citation type="journal article" date="2019" name="Int. J. Syst. Evol. Microbiol.">
        <title>The Global Catalogue of Microorganisms (GCM) 10K type strain sequencing project: providing services to taxonomists for standard genome sequencing and annotation.</title>
        <authorList>
            <consortium name="The Broad Institute Genomics Platform"/>
            <consortium name="The Broad Institute Genome Sequencing Center for Infectious Disease"/>
            <person name="Wu L."/>
            <person name="Ma J."/>
        </authorList>
    </citation>
    <scope>NUCLEOTIDE SEQUENCE [LARGE SCALE GENOMIC DNA]</scope>
    <source>
        <strain evidence="9 10">RDMS1</strain>
    </source>
</reference>
<feature type="transmembrane region" description="Helical" evidence="8">
    <location>
        <begin position="36"/>
        <end position="56"/>
    </location>
</feature>
<dbReference type="HAMAP" id="MF_00454">
    <property type="entry name" value="FluC"/>
    <property type="match status" value="1"/>
</dbReference>
<organism evidence="9 10">
    <name type="scientific">Halocatena marina</name>
    <dbReference type="NCBI Taxonomy" id="2934937"/>
    <lineage>
        <taxon>Archaea</taxon>
        <taxon>Methanobacteriati</taxon>
        <taxon>Methanobacteriota</taxon>
        <taxon>Stenosarchaea group</taxon>
        <taxon>Halobacteria</taxon>
        <taxon>Halobacteriales</taxon>
        <taxon>Natronomonadaceae</taxon>
        <taxon>Halocatena</taxon>
    </lineage>
</organism>
<comment type="subcellular location">
    <subcellularLocation>
        <location evidence="1 8">Cell membrane</location>
        <topology evidence="1 8">Multi-pass membrane protein</topology>
    </subcellularLocation>
</comment>
<feature type="transmembrane region" description="Helical" evidence="8">
    <location>
        <begin position="98"/>
        <end position="117"/>
    </location>
</feature>
<dbReference type="AlphaFoldDB" id="A0ABD5YSQ3"/>
<dbReference type="GO" id="GO:0140114">
    <property type="term" value="P:cellular detoxification of fluoride"/>
    <property type="evidence" value="ECO:0007669"/>
    <property type="project" value="UniProtKB-UniRule"/>
</dbReference>
<keyword evidence="2 8" id="KW-1003">Cell membrane</keyword>
<gene>
    <name evidence="8" type="primary">fluC</name>
    <name evidence="8" type="synonym">crcB</name>
    <name evidence="9" type="ORF">ACFQL7_22235</name>
</gene>
<evidence type="ECO:0000256" key="1">
    <source>
        <dbReference type="ARBA" id="ARBA00004651"/>
    </source>
</evidence>
<keyword evidence="8" id="KW-0406">Ion transport</keyword>
<evidence type="ECO:0000256" key="6">
    <source>
        <dbReference type="ARBA" id="ARBA00035120"/>
    </source>
</evidence>
<dbReference type="Pfam" id="PF02537">
    <property type="entry name" value="CRCB"/>
    <property type="match status" value="1"/>
</dbReference>
<proteinExistence type="inferred from homology"/>
<keyword evidence="10" id="KW-1185">Reference proteome</keyword>
<keyword evidence="4 8" id="KW-1133">Transmembrane helix</keyword>
<keyword evidence="5 8" id="KW-0472">Membrane</keyword>
<evidence type="ECO:0000256" key="4">
    <source>
        <dbReference type="ARBA" id="ARBA00022989"/>
    </source>
</evidence>
<dbReference type="GO" id="GO:0062054">
    <property type="term" value="F:fluoride channel activity"/>
    <property type="evidence" value="ECO:0007669"/>
    <property type="project" value="UniProtKB-UniRule"/>
</dbReference>
<evidence type="ECO:0000256" key="3">
    <source>
        <dbReference type="ARBA" id="ARBA00022692"/>
    </source>
</evidence>
<comment type="catalytic activity">
    <reaction evidence="7">
        <text>fluoride(in) = fluoride(out)</text>
        <dbReference type="Rhea" id="RHEA:76159"/>
        <dbReference type="ChEBI" id="CHEBI:17051"/>
    </reaction>
    <physiologicalReaction direction="left-to-right" evidence="7">
        <dbReference type="Rhea" id="RHEA:76160"/>
    </physiologicalReaction>
</comment>
<dbReference type="GeneID" id="76201935"/>
<name>A0ABD5YSQ3_9EURY</name>
<feature type="transmembrane region" description="Helical" evidence="8">
    <location>
        <begin position="68"/>
        <end position="86"/>
    </location>
</feature>
<feature type="transmembrane region" description="Helical" evidence="8">
    <location>
        <begin position="7"/>
        <end position="30"/>
    </location>
</feature>
<evidence type="ECO:0000313" key="10">
    <source>
        <dbReference type="Proteomes" id="UP001596417"/>
    </source>
</evidence>
<comment type="caution">
    <text evidence="8">Lacks conserved residue(s) required for the propagation of feature annotation.</text>
</comment>
<evidence type="ECO:0000256" key="8">
    <source>
        <dbReference type="HAMAP-Rule" id="MF_00454"/>
    </source>
</evidence>
<dbReference type="InterPro" id="IPR003691">
    <property type="entry name" value="FluC"/>
</dbReference>
<keyword evidence="3 8" id="KW-0812">Transmembrane</keyword>
<dbReference type="GO" id="GO:0005886">
    <property type="term" value="C:plasma membrane"/>
    <property type="evidence" value="ECO:0007669"/>
    <property type="project" value="UniProtKB-SubCell"/>
</dbReference>
<sequence length="127" mass="13388">MSDDPPLIWLETVVLIGIGGFAGANLRYFVAGVLPGLPGTLIANATGSLMLGFMLYEAMHTNMLSNETHLVAATGFLSSFTTYSTFALQTTLASTPVLMGINVLANYVLGFGGVLLGRAVTRLMEVE</sequence>
<dbReference type="RefSeq" id="WP_248910225.1">
    <property type="nucleotide sequence ID" value="NZ_CP109980.1"/>
</dbReference>
<comment type="caution">
    <text evidence="9">The sequence shown here is derived from an EMBL/GenBank/DDBJ whole genome shotgun (WGS) entry which is preliminary data.</text>
</comment>
<comment type="similarity">
    <text evidence="6 8">Belongs to the fluoride channel Fluc/FEX (TC 1.A.43) family.</text>
</comment>
<dbReference type="Proteomes" id="UP001596417">
    <property type="component" value="Unassembled WGS sequence"/>
</dbReference>
<accession>A0ABD5YSQ3</accession>
<dbReference type="EMBL" id="JBHTAX010000004">
    <property type="protein sequence ID" value="MFC7192264.1"/>
    <property type="molecule type" value="Genomic_DNA"/>
</dbReference>
<evidence type="ECO:0000256" key="7">
    <source>
        <dbReference type="ARBA" id="ARBA00035585"/>
    </source>
</evidence>
<keyword evidence="8" id="KW-0407">Ion channel</keyword>
<protein>
    <recommendedName>
        <fullName evidence="8">Fluoride-specific ion channel FluC</fullName>
    </recommendedName>
</protein>
<evidence type="ECO:0000256" key="2">
    <source>
        <dbReference type="ARBA" id="ARBA00022475"/>
    </source>
</evidence>